<dbReference type="Proteomes" id="UP001062846">
    <property type="component" value="Chromosome 8"/>
</dbReference>
<dbReference type="EMBL" id="CM046395">
    <property type="protein sequence ID" value="KAI8541967.1"/>
    <property type="molecule type" value="Genomic_DNA"/>
</dbReference>
<organism evidence="1 2">
    <name type="scientific">Rhododendron molle</name>
    <name type="common">Chinese azalea</name>
    <name type="synonym">Azalea mollis</name>
    <dbReference type="NCBI Taxonomy" id="49168"/>
    <lineage>
        <taxon>Eukaryota</taxon>
        <taxon>Viridiplantae</taxon>
        <taxon>Streptophyta</taxon>
        <taxon>Embryophyta</taxon>
        <taxon>Tracheophyta</taxon>
        <taxon>Spermatophyta</taxon>
        <taxon>Magnoliopsida</taxon>
        <taxon>eudicotyledons</taxon>
        <taxon>Gunneridae</taxon>
        <taxon>Pentapetalae</taxon>
        <taxon>asterids</taxon>
        <taxon>Ericales</taxon>
        <taxon>Ericaceae</taxon>
        <taxon>Ericoideae</taxon>
        <taxon>Rhodoreae</taxon>
        <taxon>Rhododendron</taxon>
    </lineage>
</organism>
<proteinExistence type="predicted"/>
<gene>
    <name evidence="1" type="ORF">RHMOL_Rhmol08G0102100</name>
</gene>
<evidence type="ECO:0000313" key="2">
    <source>
        <dbReference type="Proteomes" id="UP001062846"/>
    </source>
</evidence>
<accession>A0ACC0MN75</accession>
<protein>
    <submittedName>
        <fullName evidence="1">Uncharacterized protein</fullName>
    </submittedName>
</protein>
<evidence type="ECO:0000313" key="1">
    <source>
        <dbReference type="EMBL" id="KAI8541967.1"/>
    </source>
</evidence>
<keyword evidence="2" id="KW-1185">Reference proteome</keyword>
<comment type="caution">
    <text evidence="1">The sequence shown here is derived from an EMBL/GenBank/DDBJ whole genome shotgun (WGS) entry which is preliminary data.</text>
</comment>
<name>A0ACC0MN75_RHOML</name>
<reference evidence="1" key="1">
    <citation type="submission" date="2022-02" db="EMBL/GenBank/DDBJ databases">
        <title>Plant Genome Project.</title>
        <authorList>
            <person name="Zhang R.-G."/>
        </authorList>
    </citation>
    <scope>NUCLEOTIDE SEQUENCE</scope>
    <source>
        <strain evidence="1">AT1</strain>
    </source>
</reference>
<sequence>MEKQNSAISIGDDSKPPSHKVKLMCSYGGKIQPRPHDHHLTYAGGDTKILAVDRRVTFSDILAKLNSLSGAAPDDDVVSFKYQLPGEDLDALVSVIDDDDLEHMMAEYDRVCECVLPKPARLRIFLFSANRPGLDRTKTASTSPPLNPDFLFGFDKDYEYDYQTRSVQEADLPRGSSAVRPDFFTGSDPRNTAEMKIQPQIQGIPFAPHGLPETFSRENSHVAGGGQVVYGIPQGYQGGAPGPYGVTAVRMVPVYSYFPAMHAAPPAMNGVGVEERGHVAGDEGGRPEVYNGVVGVVSPHQIADGQRRSDLGVGRQQELRQGALARSAAVAYGGSPIGEQA</sequence>